<dbReference type="GO" id="GO:0016757">
    <property type="term" value="F:glycosyltransferase activity"/>
    <property type="evidence" value="ECO:0007669"/>
    <property type="project" value="TreeGrafter"/>
</dbReference>
<keyword evidence="1" id="KW-0808">Transferase</keyword>
<accession>A0A7G9W407</accession>
<gene>
    <name evidence="1" type="ORF">HYG86_00840</name>
</gene>
<evidence type="ECO:0000313" key="2">
    <source>
        <dbReference type="Proteomes" id="UP000516160"/>
    </source>
</evidence>
<organism evidence="1 2">
    <name type="scientific">Alkalicella caledoniensis</name>
    <dbReference type="NCBI Taxonomy" id="2731377"/>
    <lineage>
        <taxon>Bacteria</taxon>
        <taxon>Bacillati</taxon>
        <taxon>Bacillota</taxon>
        <taxon>Clostridia</taxon>
        <taxon>Eubacteriales</taxon>
        <taxon>Proteinivoracaceae</taxon>
        <taxon>Alkalicella</taxon>
    </lineage>
</organism>
<sequence length="401" mass="45911">MRVLQINSVCGVGSTGRIATDIHSILLDQGSESHVAYGRGLANNCNQSIKIGSKIDNYFHVLSTRLFDIHGFSSTFATKKLIKEIVKLDPDIIHLHNIHGYYLNIDVLFQYLRVCKKPIIWTLHDCWSFTGHCAYFDFVDCDKWKTKCYNCPQKAEYPKSIIVDRSKKNFDNKKDIFTGVENLTLVTPSKWLSLLVKESYLKDYSVEVINNGIDLDTFKPTSNKFKDDPRVRDKFIILGVASIWEKRKGFDYFLQLSKRLSSEEVIVLVGLNENQMKDLPENVIGITRTNNINDLADLYSSSDIFFNPTLEDNFPTTNLESLACGTPVITFKTGGSVESIDEETGFIIEKGGLDELLKKIEIIKESDQNSYVLKCRNRAVNLYNKNEKFIEYIQLYNKKLK</sequence>
<name>A0A7G9W407_ALKCA</name>
<proteinExistence type="predicted"/>
<reference evidence="1 2" key="1">
    <citation type="submission" date="2020-07" db="EMBL/GenBank/DDBJ databases">
        <title>Alkalicella. sp. LB2 genome.</title>
        <authorList>
            <person name="Postec A."/>
            <person name="Quemeneur M."/>
        </authorList>
    </citation>
    <scope>NUCLEOTIDE SEQUENCE [LARGE SCALE GENOMIC DNA]</scope>
    <source>
        <strain evidence="1 2">LB2</strain>
    </source>
</reference>
<dbReference type="Pfam" id="PF13692">
    <property type="entry name" value="Glyco_trans_1_4"/>
    <property type="match status" value="1"/>
</dbReference>
<dbReference type="InterPro" id="IPR050194">
    <property type="entry name" value="Glycosyltransferase_grp1"/>
</dbReference>
<dbReference type="Gene3D" id="3.40.50.2000">
    <property type="entry name" value="Glycogen Phosphorylase B"/>
    <property type="match status" value="2"/>
</dbReference>
<dbReference type="EMBL" id="CP058559">
    <property type="protein sequence ID" value="QNO13419.1"/>
    <property type="molecule type" value="Genomic_DNA"/>
</dbReference>
<dbReference type="RefSeq" id="WP_213167086.1">
    <property type="nucleotide sequence ID" value="NZ_CP058559.1"/>
</dbReference>
<dbReference type="Proteomes" id="UP000516160">
    <property type="component" value="Chromosome"/>
</dbReference>
<dbReference type="KEGG" id="acae:HYG86_00840"/>
<evidence type="ECO:0000313" key="1">
    <source>
        <dbReference type="EMBL" id="QNO13419.1"/>
    </source>
</evidence>
<dbReference type="SUPFAM" id="SSF53756">
    <property type="entry name" value="UDP-Glycosyltransferase/glycogen phosphorylase"/>
    <property type="match status" value="1"/>
</dbReference>
<dbReference type="PANTHER" id="PTHR45947">
    <property type="entry name" value="SULFOQUINOVOSYL TRANSFERASE SQD2"/>
    <property type="match status" value="1"/>
</dbReference>
<dbReference type="PANTHER" id="PTHR45947:SF3">
    <property type="entry name" value="SULFOQUINOVOSYL TRANSFERASE SQD2"/>
    <property type="match status" value="1"/>
</dbReference>
<dbReference type="AlphaFoldDB" id="A0A7G9W407"/>
<protein>
    <submittedName>
        <fullName evidence="1">Glycosyltransferase</fullName>
    </submittedName>
</protein>
<keyword evidence="2" id="KW-1185">Reference proteome</keyword>